<accession>A0A060YMH7</accession>
<dbReference type="SUPFAM" id="SSF63825">
    <property type="entry name" value="YWTD domain"/>
    <property type="match status" value="1"/>
</dbReference>
<dbReference type="GO" id="GO:0005509">
    <property type="term" value="F:calcium ion binding"/>
    <property type="evidence" value="ECO:0007669"/>
    <property type="project" value="InterPro"/>
</dbReference>
<feature type="disulfide bond" evidence="15">
    <location>
        <begin position="14"/>
        <end position="29"/>
    </location>
</feature>
<evidence type="ECO:0000256" key="2">
    <source>
        <dbReference type="ARBA" id="ARBA00009939"/>
    </source>
</evidence>
<comment type="subcellular location">
    <subcellularLocation>
        <location evidence="1">Membrane</location>
        <topology evidence="1">Single-pass type I membrane protein</topology>
    </subcellularLocation>
</comment>
<keyword evidence="8" id="KW-0106">Calcium</keyword>
<comment type="similarity">
    <text evidence="2">Belongs to the LDLR family.</text>
</comment>
<dbReference type="SMART" id="SM00179">
    <property type="entry name" value="EGF_CA"/>
    <property type="match status" value="2"/>
</dbReference>
<keyword evidence="12" id="KW-0675">Receptor</keyword>
<dbReference type="PROSITE" id="PS51120">
    <property type="entry name" value="LDLRB"/>
    <property type="match status" value="1"/>
</dbReference>
<dbReference type="FunFam" id="2.10.25.10:FF:000072">
    <property type="entry name" value="Low-density lipoprotein receptor-related protein 1B"/>
    <property type="match status" value="1"/>
</dbReference>
<dbReference type="PROSITE" id="PS00010">
    <property type="entry name" value="ASX_HYDROXYL"/>
    <property type="match status" value="1"/>
</dbReference>
<keyword evidence="7" id="KW-0677">Repeat</keyword>
<evidence type="ECO:0000256" key="11">
    <source>
        <dbReference type="ARBA" id="ARBA00023157"/>
    </source>
</evidence>
<dbReference type="InterPro" id="IPR036055">
    <property type="entry name" value="LDL_receptor-like_sf"/>
</dbReference>
<dbReference type="InterPro" id="IPR000742">
    <property type="entry name" value="EGF"/>
</dbReference>
<proteinExistence type="inferred from homology"/>
<evidence type="ECO:0000256" key="5">
    <source>
        <dbReference type="ARBA" id="ARBA00022692"/>
    </source>
</evidence>
<evidence type="ECO:0000256" key="16">
    <source>
        <dbReference type="PROSITE-ProRule" id="PRU00461"/>
    </source>
</evidence>
<dbReference type="PANTHER" id="PTHR22722">
    <property type="entry name" value="LOW-DENSITY LIPOPROTEIN RECEPTOR-RELATED PROTEIN 2-RELATED"/>
    <property type="match status" value="1"/>
</dbReference>
<evidence type="ECO:0000256" key="13">
    <source>
        <dbReference type="ARBA" id="ARBA00023180"/>
    </source>
</evidence>
<dbReference type="Gene3D" id="2.120.10.30">
    <property type="entry name" value="TolB, C-terminal domain"/>
    <property type="match status" value="1"/>
</dbReference>
<dbReference type="Pfam" id="PF12662">
    <property type="entry name" value="cEGF"/>
    <property type="match status" value="1"/>
</dbReference>
<dbReference type="InterPro" id="IPR002172">
    <property type="entry name" value="LDrepeatLR_classA_rpt"/>
</dbReference>
<evidence type="ECO:0000256" key="15">
    <source>
        <dbReference type="PROSITE-ProRule" id="PRU00124"/>
    </source>
</evidence>
<dbReference type="STRING" id="8022.A0A060YMH7"/>
<keyword evidence="9" id="KW-1133">Transmembrane helix</keyword>
<sequence>MCVNGRCVSLASLCNRRDDCGDASDERNCHVNECLNRRVSGCTQDCENLPVGYKCKCWPGFRLKNDGQTCVDIDECSSDFPCSQLCVNTYGSYKCLCADGYEAPAKNSHSCRSLSAEEPFLILADHHDIRKISTDGSNYTPLKQGLSNIIAVDFDYRKELIYWIDSSSPALTQRRINRMRLNGSDLKVIHRTSTPSALAVDWIGKNLYWCDIRKKSLEVSKANGLYPVVLVSTGLDIPTDLALDADTGHVQLSIFSICLYTVLLSVTVPSGENESRTRFSYVCSRETTDCQKKSQLISLLLCKCTYAVLFLRQPTFCSGS</sequence>
<dbReference type="GO" id="GO:0006898">
    <property type="term" value="P:receptor-mediated endocytosis"/>
    <property type="evidence" value="ECO:0007669"/>
    <property type="project" value="TreeGrafter"/>
</dbReference>
<dbReference type="Pfam" id="PF00057">
    <property type="entry name" value="Ldl_recept_a"/>
    <property type="match status" value="1"/>
</dbReference>
<evidence type="ECO:0000256" key="9">
    <source>
        <dbReference type="ARBA" id="ARBA00022989"/>
    </source>
</evidence>
<keyword evidence="10" id="KW-0472">Membrane</keyword>
<dbReference type="GO" id="GO:0042562">
    <property type="term" value="F:hormone binding"/>
    <property type="evidence" value="ECO:0007669"/>
    <property type="project" value="TreeGrafter"/>
</dbReference>
<reference evidence="18" key="1">
    <citation type="journal article" date="2014" name="Nat. Commun.">
        <title>The rainbow trout genome provides novel insights into evolution after whole-genome duplication in vertebrates.</title>
        <authorList>
            <person name="Berthelot C."/>
            <person name="Brunet F."/>
            <person name="Chalopin D."/>
            <person name="Juanchich A."/>
            <person name="Bernard M."/>
            <person name="Noel B."/>
            <person name="Bento P."/>
            <person name="Da Silva C."/>
            <person name="Labadie K."/>
            <person name="Alberti A."/>
            <person name="Aury J.M."/>
            <person name="Louis A."/>
            <person name="Dehais P."/>
            <person name="Bardou P."/>
            <person name="Montfort J."/>
            <person name="Klopp C."/>
            <person name="Cabau C."/>
            <person name="Gaspin C."/>
            <person name="Thorgaard G.H."/>
            <person name="Boussaha M."/>
            <person name="Quillet E."/>
            <person name="Guyomard R."/>
            <person name="Galiana D."/>
            <person name="Bobe J."/>
            <person name="Volff J.N."/>
            <person name="Genet C."/>
            <person name="Wincker P."/>
            <person name="Jaillon O."/>
            <person name="Roest Crollius H."/>
            <person name="Guiguen Y."/>
        </authorList>
    </citation>
    <scope>NUCLEOTIDE SEQUENCE [LARGE SCALE GENOMIC DNA]</scope>
</reference>
<dbReference type="CDD" id="cd00054">
    <property type="entry name" value="EGF_CA"/>
    <property type="match status" value="2"/>
</dbReference>
<evidence type="ECO:0000256" key="14">
    <source>
        <dbReference type="PROSITE-ProRule" id="PRU00076"/>
    </source>
</evidence>
<reference evidence="18" key="2">
    <citation type="submission" date="2014-03" db="EMBL/GenBank/DDBJ databases">
        <authorList>
            <person name="Genoscope - CEA"/>
        </authorList>
    </citation>
    <scope>NUCLEOTIDE SEQUENCE</scope>
</reference>
<evidence type="ECO:0000256" key="7">
    <source>
        <dbReference type="ARBA" id="ARBA00022737"/>
    </source>
</evidence>
<keyword evidence="3 14" id="KW-0245">EGF-like domain</keyword>
<dbReference type="InterPro" id="IPR026823">
    <property type="entry name" value="cEGF"/>
</dbReference>
<dbReference type="InterPro" id="IPR051221">
    <property type="entry name" value="LDLR-related"/>
</dbReference>
<evidence type="ECO:0000256" key="8">
    <source>
        <dbReference type="ARBA" id="ARBA00022837"/>
    </source>
</evidence>
<dbReference type="CDD" id="cd00112">
    <property type="entry name" value="LDLa"/>
    <property type="match status" value="1"/>
</dbReference>
<dbReference type="PROSITE" id="PS50026">
    <property type="entry name" value="EGF_3"/>
    <property type="match status" value="1"/>
</dbReference>
<dbReference type="Gene3D" id="4.10.400.10">
    <property type="entry name" value="Low-density Lipoprotein Receptor"/>
    <property type="match status" value="1"/>
</dbReference>
<feature type="repeat" description="LDL-receptor class B" evidence="16">
    <location>
        <begin position="205"/>
        <end position="247"/>
    </location>
</feature>
<keyword evidence="6" id="KW-0732">Signal</keyword>
<protein>
    <recommendedName>
        <fullName evidence="17">EGF-like domain-containing protein</fullName>
    </recommendedName>
</protein>
<dbReference type="SUPFAM" id="SSF57424">
    <property type="entry name" value="LDL receptor-like module"/>
    <property type="match status" value="1"/>
</dbReference>
<dbReference type="InterPro" id="IPR018097">
    <property type="entry name" value="EGF_Ca-bd_CS"/>
</dbReference>
<comment type="caution">
    <text evidence="14">Lacks conserved residue(s) required for the propagation of feature annotation.</text>
</comment>
<keyword evidence="11 14" id="KW-1015">Disulfide bond</keyword>
<keyword evidence="4" id="KW-0254">Endocytosis</keyword>
<dbReference type="InterPro" id="IPR011042">
    <property type="entry name" value="6-blade_b-propeller_TolB-like"/>
</dbReference>
<feature type="disulfide bond" evidence="14">
    <location>
        <begin position="76"/>
        <end position="86"/>
    </location>
</feature>
<dbReference type="SMART" id="SM00192">
    <property type="entry name" value="LDLa"/>
    <property type="match status" value="1"/>
</dbReference>
<evidence type="ECO:0000313" key="18">
    <source>
        <dbReference type="EMBL" id="CDQ90325.1"/>
    </source>
</evidence>
<dbReference type="InterPro" id="IPR000033">
    <property type="entry name" value="LDLR_classB_rpt"/>
</dbReference>
<dbReference type="Gene3D" id="2.10.25.10">
    <property type="entry name" value="Laminin"/>
    <property type="match status" value="2"/>
</dbReference>
<dbReference type="InterPro" id="IPR000152">
    <property type="entry name" value="EGF-type_Asp/Asn_hydroxyl_site"/>
</dbReference>
<evidence type="ECO:0000256" key="4">
    <source>
        <dbReference type="ARBA" id="ARBA00022583"/>
    </source>
</evidence>
<dbReference type="SMART" id="SM00181">
    <property type="entry name" value="EGF"/>
    <property type="match status" value="2"/>
</dbReference>
<dbReference type="Proteomes" id="UP000193380">
    <property type="component" value="Unassembled WGS sequence"/>
</dbReference>
<dbReference type="PROSITE" id="PS01187">
    <property type="entry name" value="EGF_CA"/>
    <property type="match status" value="1"/>
</dbReference>
<name>A0A060YMH7_ONCMY</name>
<evidence type="ECO:0000256" key="12">
    <source>
        <dbReference type="ARBA" id="ARBA00023170"/>
    </source>
</evidence>
<dbReference type="SUPFAM" id="SSF57196">
    <property type="entry name" value="EGF/Laminin"/>
    <property type="match status" value="2"/>
</dbReference>
<evidence type="ECO:0000256" key="3">
    <source>
        <dbReference type="ARBA" id="ARBA00022536"/>
    </source>
</evidence>
<dbReference type="PaxDb" id="8022-A0A060YMH7"/>
<evidence type="ECO:0000259" key="17">
    <source>
        <dbReference type="PROSITE" id="PS50026"/>
    </source>
</evidence>
<evidence type="ECO:0000256" key="6">
    <source>
        <dbReference type="ARBA" id="ARBA00022729"/>
    </source>
</evidence>
<gene>
    <name evidence="18" type="ORF">GSONMT00059042001</name>
</gene>
<evidence type="ECO:0000256" key="1">
    <source>
        <dbReference type="ARBA" id="ARBA00004479"/>
    </source>
</evidence>
<dbReference type="InterPro" id="IPR001881">
    <property type="entry name" value="EGF-like_Ca-bd_dom"/>
</dbReference>
<keyword evidence="5" id="KW-0812">Transmembrane</keyword>
<dbReference type="EMBL" id="FR910399">
    <property type="protein sequence ID" value="CDQ90325.1"/>
    <property type="molecule type" value="Genomic_DNA"/>
</dbReference>
<dbReference type="GO" id="GO:0043235">
    <property type="term" value="C:receptor complex"/>
    <property type="evidence" value="ECO:0007669"/>
    <property type="project" value="TreeGrafter"/>
</dbReference>
<evidence type="ECO:0000256" key="10">
    <source>
        <dbReference type="ARBA" id="ARBA00023136"/>
    </source>
</evidence>
<dbReference type="AlphaFoldDB" id="A0A060YMH7"/>
<dbReference type="PANTHER" id="PTHR22722:SF5">
    <property type="entry name" value="LOW-DENSITY LIPOPROTEIN RECEPTOR-RELATED PROTEIN 1B"/>
    <property type="match status" value="1"/>
</dbReference>
<feature type="disulfide bond" evidence="15">
    <location>
        <begin position="2"/>
        <end position="20"/>
    </location>
</feature>
<keyword evidence="13" id="KW-0325">Glycoprotein</keyword>
<feature type="domain" description="EGF-like" evidence="17">
    <location>
        <begin position="72"/>
        <end position="109"/>
    </location>
</feature>
<organism evidence="18 19">
    <name type="scientific">Oncorhynchus mykiss</name>
    <name type="common">Rainbow trout</name>
    <name type="synonym">Salmo gairdneri</name>
    <dbReference type="NCBI Taxonomy" id="8022"/>
    <lineage>
        <taxon>Eukaryota</taxon>
        <taxon>Metazoa</taxon>
        <taxon>Chordata</taxon>
        <taxon>Craniata</taxon>
        <taxon>Vertebrata</taxon>
        <taxon>Euteleostomi</taxon>
        <taxon>Actinopterygii</taxon>
        <taxon>Neopterygii</taxon>
        <taxon>Teleostei</taxon>
        <taxon>Protacanthopterygii</taxon>
        <taxon>Salmoniformes</taxon>
        <taxon>Salmonidae</taxon>
        <taxon>Salmoninae</taxon>
        <taxon>Oncorhynchus</taxon>
    </lineage>
</organism>
<evidence type="ECO:0000313" key="19">
    <source>
        <dbReference type="Proteomes" id="UP000193380"/>
    </source>
</evidence>
<dbReference type="SMART" id="SM00135">
    <property type="entry name" value="LY"/>
    <property type="match status" value="2"/>
</dbReference>
<dbReference type="GO" id="GO:0016324">
    <property type="term" value="C:apical plasma membrane"/>
    <property type="evidence" value="ECO:0007669"/>
    <property type="project" value="TreeGrafter"/>
</dbReference>
<dbReference type="PROSITE" id="PS50068">
    <property type="entry name" value="LDLRA_2"/>
    <property type="match status" value="1"/>
</dbReference>